<protein>
    <submittedName>
        <fullName evidence="1">Uncharacterized protein</fullName>
    </submittedName>
</protein>
<proteinExistence type="predicted"/>
<dbReference type="EMBL" id="CM037156">
    <property type="protein sequence ID" value="KAH7836658.1"/>
    <property type="molecule type" value="Genomic_DNA"/>
</dbReference>
<reference evidence="1 2" key="1">
    <citation type="journal article" date="2021" name="Hortic Res">
        <title>High-quality reference genome and annotation aids understanding of berry development for evergreen blueberry (Vaccinium darrowii).</title>
        <authorList>
            <person name="Yu J."/>
            <person name="Hulse-Kemp A.M."/>
            <person name="Babiker E."/>
            <person name="Staton M."/>
        </authorList>
    </citation>
    <scope>NUCLEOTIDE SEQUENCE [LARGE SCALE GENOMIC DNA]</scope>
    <source>
        <strain evidence="2">cv. NJ 8807/NJ 8810</strain>
        <tissue evidence="1">Young leaf</tissue>
    </source>
</reference>
<name>A0ACB7X7E6_9ERIC</name>
<organism evidence="1 2">
    <name type="scientific">Vaccinium darrowii</name>
    <dbReference type="NCBI Taxonomy" id="229202"/>
    <lineage>
        <taxon>Eukaryota</taxon>
        <taxon>Viridiplantae</taxon>
        <taxon>Streptophyta</taxon>
        <taxon>Embryophyta</taxon>
        <taxon>Tracheophyta</taxon>
        <taxon>Spermatophyta</taxon>
        <taxon>Magnoliopsida</taxon>
        <taxon>eudicotyledons</taxon>
        <taxon>Gunneridae</taxon>
        <taxon>Pentapetalae</taxon>
        <taxon>asterids</taxon>
        <taxon>Ericales</taxon>
        <taxon>Ericaceae</taxon>
        <taxon>Vaccinioideae</taxon>
        <taxon>Vaccinieae</taxon>
        <taxon>Vaccinium</taxon>
    </lineage>
</organism>
<sequence length="184" mass="21024">MNMSMDRSSSDNGEWIPVVKKPRSHVQGIVNHRYQEFHTLFVVNLPMDVGIVEIRILFKDVFIPLKRSKVIGNKFGFVRYDYHVSADVAILKANVTIEESSFRKVESSNFLAVIDHEDQISQVPEETQSLEMGTEENPNDSSLKSTQDLESFVEDSLGLQSLFHEIHVVDPVEKTRSHISCQFD</sequence>
<accession>A0ACB7X7E6</accession>
<keyword evidence="2" id="KW-1185">Reference proteome</keyword>
<evidence type="ECO:0000313" key="2">
    <source>
        <dbReference type="Proteomes" id="UP000828048"/>
    </source>
</evidence>
<gene>
    <name evidence="1" type="ORF">Vadar_004019</name>
</gene>
<comment type="caution">
    <text evidence="1">The sequence shown here is derived from an EMBL/GenBank/DDBJ whole genome shotgun (WGS) entry which is preliminary data.</text>
</comment>
<dbReference type="Proteomes" id="UP000828048">
    <property type="component" value="Chromosome 6"/>
</dbReference>
<evidence type="ECO:0000313" key="1">
    <source>
        <dbReference type="EMBL" id="KAH7836658.1"/>
    </source>
</evidence>